<dbReference type="NCBIfam" id="TIGR00675">
    <property type="entry name" value="dcm"/>
    <property type="match status" value="1"/>
</dbReference>
<evidence type="ECO:0000313" key="8">
    <source>
        <dbReference type="EMBL" id="AUS90944.1"/>
    </source>
</evidence>
<evidence type="ECO:0000256" key="7">
    <source>
        <dbReference type="RuleBase" id="RU000417"/>
    </source>
</evidence>
<evidence type="ECO:0000256" key="1">
    <source>
        <dbReference type="ARBA" id="ARBA00022603"/>
    </source>
</evidence>
<dbReference type="PROSITE" id="PS00094">
    <property type="entry name" value="C5_MTASE_1"/>
    <property type="match status" value="1"/>
</dbReference>
<dbReference type="InterPro" id="IPR001525">
    <property type="entry name" value="C5_MeTfrase"/>
</dbReference>
<evidence type="ECO:0000256" key="4">
    <source>
        <dbReference type="ARBA" id="ARBA00022747"/>
    </source>
</evidence>
<dbReference type="GO" id="GO:0003886">
    <property type="term" value="F:DNA (cytosine-5-)-methyltransferase activity"/>
    <property type="evidence" value="ECO:0007669"/>
    <property type="project" value="UniProtKB-EC"/>
</dbReference>
<comment type="similarity">
    <text evidence="5 6">Belongs to the class I-like SAM-binding methyltransferase superfamily. C5-methyltransferase family.</text>
</comment>
<keyword evidence="1 5" id="KW-0489">Methyltransferase</keyword>
<evidence type="ECO:0000256" key="3">
    <source>
        <dbReference type="ARBA" id="ARBA00022691"/>
    </source>
</evidence>
<dbReference type="AlphaFoldDB" id="A0A2I7ZEV4"/>
<evidence type="ECO:0000256" key="6">
    <source>
        <dbReference type="RuleBase" id="RU000416"/>
    </source>
</evidence>
<proteinExistence type="inferred from homology"/>
<dbReference type="GO" id="GO:0009307">
    <property type="term" value="P:DNA restriction-modification system"/>
    <property type="evidence" value="ECO:0007669"/>
    <property type="project" value="UniProtKB-KW"/>
</dbReference>
<dbReference type="CDD" id="cd00315">
    <property type="entry name" value="Cyt_C5_DNA_methylase"/>
    <property type="match status" value="1"/>
</dbReference>
<sequence length="454" mass="51597">MRDMKFLDLFAGIGGFRLGLTRQGHECIGFCEIDKFARKSYKAIYETEGEIEYHDIKEVTDHDFRQFRGQVDIICGGFPCQAFSLAGRRLGFEDTRGTLFFEIARAAKQIQPRFLFLENVKGLLNHDEGRTFATILSTLDELGYDVEWQVLNSKDFQVPQNRERVFIIGHSRRYRSRFIFPLRRENSPAHLERLGNINPSKRGLNGEVYLTNGLAPTLTRGKGEGAKIAIPVLTPDRLEKRQHGRRFKDNQDPMFTLTSQDRHGVVVAGNLPTSFDQTGRVFDIAGLSPTLTTMQGGDKVPKILLREELPFLKIKEATKTGYAKATLGDSVNLAYPDSTKRRGRVGKGISNTLTTSDNMGVVVAALEYRQAKWYEVTGIVLDGKLYRLRIRRLTPRECFRLQGFPDWAYERAESVSSKSQLYKQAGNSVTVTVIEAIAREFRRTEEEEKHEPTT</sequence>
<name>A0A2I7ZEV4_STRSU</name>
<dbReference type="PANTHER" id="PTHR46098:SF1">
    <property type="entry name" value="TRNA (CYTOSINE(38)-C(5))-METHYLTRANSFERASE"/>
    <property type="match status" value="1"/>
</dbReference>
<dbReference type="InterPro" id="IPR029063">
    <property type="entry name" value="SAM-dependent_MTases_sf"/>
</dbReference>
<dbReference type="Pfam" id="PF00145">
    <property type="entry name" value="DNA_methylase"/>
    <property type="match status" value="1"/>
</dbReference>
<keyword evidence="3 5" id="KW-0949">S-adenosyl-L-methionine</keyword>
<dbReference type="EMBL" id="KY400494">
    <property type="protein sequence ID" value="AUS90944.1"/>
    <property type="molecule type" value="Genomic_DNA"/>
</dbReference>
<protein>
    <recommendedName>
        <fullName evidence="7">Cytosine-specific methyltransferase</fullName>
        <ecNumber evidence="7">2.1.1.37</ecNumber>
    </recommendedName>
</protein>
<dbReference type="EC" id="2.1.1.37" evidence="7"/>
<comment type="catalytic activity">
    <reaction evidence="7">
        <text>a 2'-deoxycytidine in DNA + S-adenosyl-L-methionine = a 5-methyl-2'-deoxycytidine in DNA + S-adenosyl-L-homocysteine + H(+)</text>
        <dbReference type="Rhea" id="RHEA:13681"/>
        <dbReference type="Rhea" id="RHEA-COMP:11369"/>
        <dbReference type="Rhea" id="RHEA-COMP:11370"/>
        <dbReference type="ChEBI" id="CHEBI:15378"/>
        <dbReference type="ChEBI" id="CHEBI:57856"/>
        <dbReference type="ChEBI" id="CHEBI:59789"/>
        <dbReference type="ChEBI" id="CHEBI:85452"/>
        <dbReference type="ChEBI" id="CHEBI:85454"/>
        <dbReference type="EC" id="2.1.1.37"/>
    </reaction>
</comment>
<evidence type="ECO:0000256" key="5">
    <source>
        <dbReference type="PROSITE-ProRule" id="PRU01016"/>
    </source>
</evidence>
<organism evidence="8">
    <name type="scientific">Streptococcus suis</name>
    <dbReference type="NCBI Taxonomy" id="1307"/>
    <lineage>
        <taxon>Bacteria</taxon>
        <taxon>Bacillati</taxon>
        <taxon>Bacillota</taxon>
        <taxon>Bacilli</taxon>
        <taxon>Lactobacillales</taxon>
        <taxon>Streptococcaceae</taxon>
        <taxon>Streptococcus</taxon>
    </lineage>
</organism>
<dbReference type="PANTHER" id="PTHR46098">
    <property type="entry name" value="TRNA (CYTOSINE(38)-C(5))-METHYLTRANSFERASE"/>
    <property type="match status" value="1"/>
</dbReference>
<dbReference type="Gene3D" id="3.90.120.10">
    <property type="entry name" value="DNA Methylase, subunit A, domain 2"/>
    <property type="match status" value="1"/>
</dbReference>
<dbReference type="InterPro" id="IPR050750">
    <property type="entry name" value="C5-MTase"/>
</dbReference>
<dbReference type="InterPro" id="IPR018117">
    <property type="entry name" value="C5_DNA_meth_AS"/>
</dbReference>
<reference evidence="8" key="1">
    <citation type="submission" date="2016-12" db="EMBL/GenBank/DDBJ databases">
        <title>Genetic analyses of Streptococcus suis serotype 9 strains from diseased pigs.</title>
        <authorList>
            <person name="Qiu X."/>
            <person name="Zheng H."/>
        </authorList>
    </citation>
    <scope>NUCLEOTIDE SEQUENCE</scope>
    <source>
        <strain evidence="8">1439272</strain>
    </source>
</reference>
<dbReference type="PRINTS" id="PR00105">
    <property type="entry name" value="C5METTRFRASE"/>
</dbReference>
<dbReference type="SUPFAM" id="SSF53335">
    <property type="entry name" value="S-adenosyl-L-methionine-dependent methyltransferases"/>
    <property type="match status" value="1"/>
</dbReference>
<keyword evidence="4" id="KW-0680">Restriction system</keyword>
<dbReference type="GO" id="GO:0032259">
    <property type="term" value="P:methylation"/>
    <property type="evidence" value="ECO:0007669"/>
    <property type="project" value="UniProtKB-KW"/>
</dbReference>
<accession>A0A2I7ZEV4</accession>
<dbReference type="Gene3D" id="3.40.50.150">
    <property type="entry name" value="Vaccinia Virus protein VP39"/>
    <property type="match status" value="1"/>
</dbReference>
<evidence type="ECO:0000256" key="2">
    <source>
        <dbReference type="ARBA" id="ARBA00022679"/>
    </source>
</evidence>
<dbReference type="PROSITE" id="PS51679">
    <property type="entry name" value="SAM_MT_C5"/>
    <property type="match status" value="1"/>
</dbReference>
<keyword evidence="2 5" id="KW-0808">Transferase</keyword>
<feature type="active site" evidence="5">
    <location>
        <position position="80"/>
    </location>
</feature>